<dbReference type="PANTHER" id="PTHR45711">
    <property type="entry name" value="CHLORIDE CHANNEL PROTEIN"/>
    <property type="match status" value="1"/>
</dbReference>
<sequence>MTTPESNAATEVGSGLNEEEVRRRHILPKALVVGLVAGVVASAFRLALAWAEDLRNHQLGGLHGWPSFAAWTSLGALAGGLGLWMVRRLAPEAAGSGIPHLQAVLLGKTRLHWKRLLPVKFIAGVIGIGGGLTLGREGPTVQMGGASGLMVADWFRVKAGGGERKALISAGAGAGLAAAFNSPLAGMIFVLEELQGNFTPVVFVAAFLASVSSDVVSRLLVGDKPVFHLEAMPAMSVNELPLALLLGLLAGLLGVVFNKCLLGSLDGFDRLTRSKWLGGAVAGFVAGIAGWTMPHLSGGGGTLADQAIAGEIAVGILPLLLIARFVLTMTCYGCGTAGGIFAPLLVLGALGGLLFGHGIAHLSPAWMPNPESFAVLGMGALFTAIVRAPLTGIVLMVEMTGKYDFMLPLLASCLAAYGVTEWLGSAPIYDQLRQRAERNAA</sequence>
<feature type="transmembrane region" description="Helical" evidence="8">
    <location>
        <begin position="339"/>
        <end position="360"/>
    </location>
</feature>
<keyword evidence="5" id="KW-0406">Ion transport</keyword>
<feature type="transmembrane region" description="Helical" evidence="8">
    <location>
        <begin position="68"/>
        <end position="86"/>
    </location>
</feature>
<evidence type="ECO:0000256" key="1">
    <source>
        <dbReference type="ARBA" id="ARBA00004141"/>
    </source>
</evidence>
<keyword evidence="2" id="KW-0813">Transport</keyword>
<keyword evidence="6 8" id="KW-0472">Membrane</keyword>
<organism evidence="9 10">
    <name type="scientific">Luteolibacter ambystomatis</name>
    <dbReference type="NCBI Taxonomy" id="2824561"/>
    <lineage>
        <taxon>Bacteria</taxon>
        <taxon>Pseudomonadati</taxon>
        <taxon>Verrucomicrobiota</taxon>
        <taxon>Verrucomicrobiia</taxon>
        <taxon>Verrucomicrobiales</taxon>
        <taxon>Verrucomicrobiaceae</taxon>
        <taxon>Luteolibacter</taxon>
    </lineage>
</organism>
<proteinExistence type="predicted"/>
<dbReference type="GO" id="GO:0005886">
    <property type="term" value="C:plasma membrane"/>
    <property type="evidence" value="ECO:0007669"/>
    <property type="project" value="TreeGrafter"/>
</dbReference>
<dbReference type="Proteomes" id="UP000676169">
    <property type="component" value="Chromosome"/>
</dbReference>
<dbReference type="PANTHER" id="PTHR45711:SF6">
    <property type="entry name" value="CHLORIDE CHANNEL PROTEIN"/>
    <property type="match status" value="1"/>
</dbReference>
<dbReference type="NCBIfam" id="NF003640">
    <property type="entry name" value="PRK05277.1"/>
    <property type="match status" value="1"/>
</dbReference>
<dbReference type="Pfam" id="PF00654">
    <property type="entry name" value="Voltage_CLC"/>
    <property type="match status" value="1"/>
</dbReference>
<reference evidence="9" key="1">
    <citation type="submission" date="2021-04" db="EMBL/GenBank/DDBJ databases">
        <title>Luteolibacter sp. 32A isolated from the skin of an Anderson's salamander (Ambystoma andersonii).</title>
        <authorList>
            <person name="Spergser J."/>
            <person name="Busse H.-J."/>
        </authorList>
    </citation>
    <scope>NUCLEOTIDE SEQUENCE</scope>
    <source>
        <strain evidence="9">32A</strain>
    </source>
</reference>
<feature type="transmembrane region" description="Helical" evidence="8">
    <location>
        <begin position="30"/>
        <end position="48"/>
    </location>
</feature>
<evidence type="ECO:0000256" key="8">
    <source>
        <dbReference type="SAM" id="Phobius"/>
    </source>
</evidence>
<name>A0A975G7Q4_9BACT</name>
<dbReference type="GO" id="GO:0005247">
    <property type="term" value="F:voltage-gated chloride channel activity"/>
    <property type="evidence" value="ECO:0007669"/>
    <property type="project" value="TreeGrafter"/>
</dbReference>
<comment type="subcellular location">
    <subcellularLocation>
        <location evidence="1">Membrane</location>
        <topology evidence="1">Multi-pass membrane protein</topology>
    </subcellularLocation>
</comment>
<keyword evidence="10" id="KW-1185">Reference proteome</keyword>
<evidence type="ECO:0000313" key="10">
    <source>
        <dbReference type="Proteomes" id="UP000676169"/>
    </source>
</evidence>
<dbReference type="KEGG" id="lamb:KBB96_17360"/>
<dbReference type="SUPFAM" id="SSF81340">
    <property type="entry name" value="Clc chloride channel"/>
    <property type="match status" value="1"/>
</dbReference>
<feature type="transmembrane region" description="Helical" evidence="8">
    <location>
        <begin position="372"/>
        <end position="397"/>
    </location>
</feature>
<feature type="transmembrane region" description="Helical" evidence="8">
    <location>
        <begin position="166"/>
        <end position="191"/>
    </location>
</feature>
<evidence type="ECO:0000256" key="5">
    <source>
        <dbReference type="ARBA" id="ARBA00023065"/>
    </source>
</evidence>
<feature type="transmembrane region" description="Helical" evidence="8">
    <location>
        <begin position="306"/>
        <end position="327"/>
    </location>
</feature>
<evidence type="ECO:0000256" key="7">
    <source>
        <dbReference type="ARBA" id="ARBA00023214"/>
    </source>
</evidence>
<feature type="transmembrane region" description="Helical" evidence="8">
    <location>
        <begin position="240"/>
        <end position="262"/>
    </location>
</feature>
<dbReference type="AlphaFoldDB" id="A0A975G7Q4"/>
<feature type="transmembrane region" description="Helical" evidence="8">
    <location>
        <begin position="274"/>
        <end position="294"/>
    </location>
</feature>
<evidence type="ECO:0000256" key="2">
    <source>
        <dbReference type="ARBA" id="ARBA00022448"/>
    </source>
</evidence>
<protein>
    <submittedName>
        <fullName evidence="9">H(+)/Cl(-) exchange transporter ClcA</fullName>
    </submittedName>
</protein>
<feature type="transmembrane region" description="Helical" evidence="8">
    <location>
        <begin position="198"/>
        <end position="220"/>
    </location>
</feature>
<keyword evidence="3 8" id="KW-0812">Transmembrane</keyword>
<dbReference type="EMBL" id="CP073100">
    <property type="protein sequence ID" value="QUE50619.1"/>
    <property type="molecule type" value="Genomic_DNA"/>
</dbReference>
<evidence type="ECO:0000256" key="4">
    <source>
        <dbReference type="ARBA" id="ARBA00022989"/>
    </source>
</evidence>
<evidence type="ECO:0000256" key="6">
    <source>
        <dbReference type="ARBA" id="ARBA00023136"/>
    </source>
</evidence>
<evidence type="ECO:0000256" key="3">
    <source>
        <dbReference type="ARBA" id="ARBA00022692"/>
    </source>
</evidence>
<gene>
    <name evidence="9" type="primary">clcA</name>
    <name evidence="9" type="ORF">KBB96_17360</name>
</gene>
<dbReference type="InterPro" id="IPR001807">
    <property type="entry name" value="ClC"/>
</dbReference>
<dbReference type="RefSeq" id="WP_211630759.1">
    <property type="nucleotide sequence ID" value="NZ_CP073100.1"/>
</dbReference>
<feature type="transmembrane region" description="Helical" evidence="8">
    <location>
        <begin position="116"/>
        <end position="134"/>
    </location>
</feature>
<dbReference type="CDD" id="cd01031">
    <property type="entry name" value="EriC"/>
    <property type="match status" value="1"/>
</dbReference>
<accession>A0A975G7Q4</accession>
<evidence type="ECO:0000313" key="9">
    <source>
        <dbReference type="EMBL" id="QUE50619.1"/>
    </source>
</evidence>
<dbReference type="Gene3D" id="1.10.3080.10">
    <property type="entry name" value="Clc chloride channel"/>
    <property type="match status" value="1"/>
</dbReference>
<dbReference type="PRINTS" id="PR00762">
    <property type="entry name" value="CLCHANNEL"/>
</dbReference>
<keyword evidence="7" id="KW-0868">Chloride</keyword>
<keyword evidence="4 8" id="KW-1133">Transmembrane helix</keyword>
<dbReference type="InterPro" id="IPR014743">
    <property type="entry name" value="Cl-channel_core"/>
</dbReference>